<dbReference type="PANTHER" id="PTHR33050:SF7">
    <property type="entry name" value="RIBONUCLEASE H"/>
    <property type="match status" value="1"/>
</dbReference>
<organism evidence="1 2">
    <name type="scientific">Symbiodinium pilosum</name>
    <name type="common">Dinoflagellate</name>
    <dbReference type="NCBI Taxonomy" id="2952"/>
    <lineage>
        <taxon>Eukaryota</taxon>
        <taxon>Sar</taxon>
        <taxon>Alveolata</taxon>
        <taxon>Dinophyceae</taxon>
        <taxon>Suessiales</taxon>
        <taxon>Symbiodiniaceae</taxon>
        <taxon>Symbiodinium</taxon>
    </lineage>
</organism>
<dbReference type="SUPFAM" id="SSF56672">
    <property type="entry name" value="DNA/RNA polymerases"/>
    <property type="match status" value="1"/>
</dbReference>
<dbReference type="EMBL" id="CAJNIZ010020939">
    <property type="protein sequence ID" value="CAE7446781.1"/>
    <property type="molecule type" value="Genomic_DNA"/>
</dbReference>
<dbReference type="InterPro" id="IPR052055">
    <property type="entry name" value="Hepadnavirus_pol/RT"/>
</dbReference>
<keyword evidence="2" id="KW-1185">Reference proteome</keyword>
<protein>
    <recommendedName>
        <fullName evidence="3">Reverse transcriptase domain-containing protein</fullName>
    </recommendedName>
</protein>
<comment type="caution">
    <text evidence="1">The sequence shown here is derived from an EMBL/GenBank/DDBJ whole genome shotgun (WGS) entry which is preliminary data.</text>
</comment>
<sequence length="433" mass="47276">MRGTLDPSDLKDLLDETTSEVQAGFMTGPYHSESEVTAQLGTNLWSLSPRFLLRQGEDSKVRIIDDLKASAVNQAFASSSYLDLQDTDFTVGLLRFISRSVQGEGSVDIPMQDGTSLRGRLCPEMKHRPPLLDKTLDLSKAYRQVAIHPDSRKHAVLGFPGKEGSWQYYLACSLPFGASASVFGFNKIALAVLRILVVKFMALATDFYDDYTLFEFQPAASLLDKIAMRLLSILGWSFAKEGKKFVPFGSTVVSLGVTLDLTSVWDGQIRVSNKPGRLAKLAEMLKPIIAGEPVTRSQLASLHGLINFAGGYVLGFELKPTARMLSRALSGVFLGNTPGLPCRRSAYSDGAFEKGVGTWGALMLDPVTSQRWIFGGQVPDCLMKRWHATAGEQVICEVEAYALAITLFGLRGFLTGRCPGCCVERHAQGSELT</sequence>
<evidence type="ECO:0008006" key="3">
    <source>
        <dbReference type="Google" id="ProtNLM"/>
    </source>
</evidence>
<dbReference type="AlphaFoldDB" id="A0A812RKX4"/>
<accession>A0A812RKX4</accession>
<dbReference type="Proteomes" id="UP000649617">
    <property type="component" value="Unassembled WGS sequence"/>
</dbReference>
<proteinExistence type="predicted"/>
<gene>
    <name evidence="1" type="ORF">SPIL2461_LOCUS10887</name>
</gene>
<evidence type="ECO:0000313" key="1">
    <source>
        <dbReference type="EMBL" id="CAE7446781.1"/>
    </source>
</evidence>
<evidence type="ECO:0000313" key="2">
    <source>
        <dbReference type="Proteomes" id="UP000649617"/>
    </source>
</evidence>
<dbReference type="OrthoDB" id="411351at2759"/>
<dbReference type="InterPro" id="IPR043502">
    <property type="entry name" value="DNA/RNA_pol_sf"/>
</dbReference>
<dbReference type="PANTHER" id="PTHR33050">
    <property type="entry name" value="REVERSE TRANSCRIPTASE DOMAIN-CONTAINING PROTEIN"/>
    <property type="match status" value="1"/>
</dbReference>
<name>A0A812RKX4_SYMPI</name>
<reference evidence="1" key="1">
    <citation type="submission" date="2021-02" db="EMBL/GenBank/DDBJ databases">
        <authorList>
            <person name="Dougan E. K."/>
            <person name="Rhodes N."/>
            <person name="Thang M."/>
            <person name="Chan C."/>
        </authorList>
    </citation>
    <scope>NUCLEOTIDE SEQUENCE</scope>
</reference>